<evidence type="ECO:0000256" key="1">
    <source>
        <dbReference type="SAM" id="SignalP"/>
    </source>
</evidence>
<evidence type="ECO:0000313" key="4">
    <source>
        <dbReference type="WBParaSite" id="GPUH_0000031201-mRNA-1"/>
    </source>
</evidence>
<keyword evidence="3" id="KW-1185">Reference proteome</keyword>
<reference evidence="2 3" key="2">
    <citation type="submission" date="2018-11" db="EMBL/GenBank/DDBJ databases">
        <authorList>
            <consortium name="Pathogen Informatics"/>
        </authorList>
    </citation>
    <scope>NUCLEOTIDE SEQUENCE [LARGE SCALE GENOMIC DNA]</scope>
</reference>
<dbReference type="OrthoDB" id="5864177at2759"/>
<reference evidence="4" key="1">
    <citation type="submission" date="2016-06" db="UniProtKB">
        <authorList>
            <consortium name="WormBaseParasite"/>
        </authorList>
    </citation>
    <scope>IDENTIFICATION</scope>
</reference>
<gene>
    <name evidence="2" type="ORF">GPUH_LOCUS313</name>
</gene>
<name>A0A183CV22_9BILA</name>
<sequence>MHFITAFTAVKLCFFEFFAIVLCNPLLSEQSVIPFIDKSKKNTDSSISSVDATSVDLPENWDFQTPPSYEIVNSVVRAPNVFHEVEEKVVAASEESKSKLQDSEKHIVHEIPDVLEKTHTEKEDFILDFKAFAGNNATKCNSSCASDPISTYTPETSSFLSTLRAEFSTSASNESTGNKEKLVAKARPAVDDLFELLSTMTVVLRTARPPEIHSTSNPSSLINVTDENTNTELFDEDELESPVSEKVSEEAYQTTDVNEKFEGAVSGEGQPISEITDAGEEPGDAVKAKANPKLDPQVILSSEFAKNGLKEEEGTQVVHGCGVVKEYSEQRQTTSECSKLLDESKKQKPIDDKFLHEKYSEEDEIDEKPLVRGHFERTLWEKLIAGLKCSHRDCGEALRPTNNVPRYLMQPSISRARKHSSGGHPVQ</sequence>
<dbReference type="Proteomes" id="UP000271098">
    <property type="component" value="Unassembled WGS sequence"/>
</dbReference>
<protein>
    <submittedName>
        <fullName evidence="2 4">Uncharacterized protein</fullName>
    </submittedName>
</protein>
<organism evidence="4">
    <name type="scientific">Gongylonema pulchrum</name>
    <dbReference type="NCBI Taxonomy" id="637853"/>
    <lineage>
        <taxon>Eukaryota</taxon>
        <taxon>Metazoa</taxon>
        <taxon>Ecdysozoa</taxon>
        <taxon>Nematoda</taxon>
        <taxon>Chromadorea</taxon>
        <taxon>Rhabditida</taxon>
        <taxon>Spirurina</taxon>
        <taxon>Spiruromorpha</taxon>
        <taxon>Spiruroidea</taxon>
        <taxon>Gongylonematidae</taxon>
        <taxon>Gongylonema</taxon>
    </lineage>
</organism>
<dbReference type="WBParaSite" id="GPUH_0000031201-mRNA-1">
    <property type="protein sequence ID" value="GPUH_0000031201-mRNA-1"/>
    <property type="gene ID" value="GPUH_0000031201"/>
</dbReference>
<evidence type="ECO:0000313" key="2">
    <source>
        <dbReference type="EMBL" id="VDK27830.1"/>
    </source>
</evidence>
<dbReference type="AlphaFoldDB" id="A0A183CV22"/>
<feature type="chain" id="PRO_5043138403" evidence="1">
    <location>
        <begin position="24"/>
        <end position="427"/>
    </location>
</feature>
<dbReference type="EMBL" id="UYRT01000253">
    <property type="protein sequence ID" value="VDK27830.1"/>
    <property type="molecule type" value="Genomic_DNA"/>
</dbReference>
<accession>A0A183CV22</accession>
<keyword evidence="1" id="KW-0732">Signal</keyword>
<feature type="signal peptide" evidence="1">
    <location>
        <begin position="1"/>
        <end position="23"/>
    </location>
</feature>
<evidence type="ECO:0000313" key="3">
    <source>
        <dbReference type="Proteomes" id="UP000271098"/>
    </source>
</evidence>
<proteinExistence type="predicted"/>